<dbReference type="NCBIfam" id="TIGR02464">
    <property type="entry name" value="ribofla_fusion"/>
    <property type="match status" value="1"/>
</dbReference>
<dbReference type="RefSeq" id="YP_009147171.1">
    <property type="nucleotide sequence ID" value="NC_027335.2"/>
</dbReference>
<protein>
    <recommendedName>
        <fullName evidence="1">NADAR domain-containing protein</fullName>
    </recommendedName>
</protein>
<evidence type="ECO:0000313" key="2">
    <source>
        <dbReference type="EMBL" id="AII28530.1"/>
    </source>
</evidence>
<dbReference type="SUPFAM" id="SSF143990">
    <property type="entry name" value="YbiA-like"/>
    <property type="match status" value="1"/>
</dbReference>
<keyword evidence="3" id="KW-1185">Reference proteome</keyword>
<name>A0A096XTA3_9CAUD</name>
<dbReference type="CDD" id="cd15457">
    <property type="entry name" value="NADAR"/>
    <property type="match status" value="1"/>
</dbReference>
<dbReference type="Pfam" id="PF08719">
    <property type="entry name" value="NADAR"/>
    <property type="match status" value="1"/>
</dbReference>
<dbReference type="GeneID" id="24628219"/>
<proteinExistence type="predicted"/>
<dbReference type="InterPro" id="IPR037238">
    <property type="entry name" value="YbiA-like_sf"/>
</dbReference>
<dbReference type="Gene3D" id="1.10.357.40">
    <property type="entry name" value="YbiA-like"/>
    <property type="match status" value="1"/>
</dbReference>
<accession>A0A096XTA3</accession>
<feature type="domain" description="NADAR" evidence="1">
    <location>
        <begin position="17"/>
        <end position="171"/>
    </location>
</feature>
<dbReference type="InterPro" id="IPR012816">
    <property type="entry name" value="NADAR"/>
</dbReference>
<dbReference type="Proteomes" id="UP000030157">
    <property type="component" value="Segment"/>
</dbReference>
<dbReference type="EMBL" id="KJ801817">
    <property type="protein sequence ID" value="AII28530.1"/>
    <property type="molecule type" value="Genomic_DNA"/>
</dbReference>
<sequence>MSKYILFWGHTPSKRNKLGKECLSQWYPSQFSAPIKGLGEDIIFPTAEHYMMVRKAMLFNDVDTAKRILKTESPKDAKRLGRQVKNFEENLWVKHRKSIVLDGNTYKFTQNDSLRNFMLSIPKGTKFAEASPFDKVWGIGLRESDPRSRDTSKWEGLNLLGEVLTEVRENLN</sequence>
<evidence type="ECO:0000313" key="3">
    <source>
        <dbReference type="Proteomes" id="UP000030157"/>
    </source>
</evidence>
<reference evidence="2" key="1">
    <citation type="submission" date="2014-05" db="EMBL/GenBank/DDBJ databases">
        <title>Complete genome sequence of Enterococcus faecalis bacteriophage ECP3.</title>
        <authorList>
            <person name="Kang H.-Y."/>
            <person name="Kim S."/>
            <person name="Kim J."/>
        </authorList>
    </citation>
    <scope>NUCLEOTIDE SEQUENCE [LARGE SCALE GENOMIC DNA]</scope>
    <source>
        <strain evidence="2">ECP3</strain>
    </source>
</reference>
<organism evidence="2 3">
    <name type="scientific">Enterococcus phage ECP3</name>
    <dbReference type="NCBI Taxonomy" id="1498168"/>
    <lineage>
        <taxon>Viruses</taxon>
        <taxon>Duplodnaviria</taxon>
        <taxon>Heunggongvirae</taxon>
        <taxon>Uroviricota</taxon>
        <taxon>Caudoviricetes</taxon>
        <taxon>Herelleviridae</taxon>
        <taxon>Brockvirinae</taxon>
        <taxon>Kochikohdavirus</taxon>
        <taxon>Kochikohdavirus ECP3</taxon>
    </lineage>
</organism>
<evidence type="ECO:0000259" key="1">
    <source>
        <dbReference type="Pfam" id="PF08719"/>
    </source>
</evidence>